<evidence type="ECO:0000256" key="6">
    <source>
        <dbReference type="ARBA" id="ARBA00023029"/>
    </source>
</evidence>
<evidence type="ECO:0000313" key="16">
    <source>
        <dbReference type="Proteomes" id="UP000789719"/>
    </source>
</evidence>
<dbReference type="EMBL" id="CAKKNT010000007">
    <property type="protein sequence ID" value="CAH0418364.1"/>
    <property type="molecule type" value="Genomic_DNA"/>
</dbReference>
<dbReference type="SMART" id="SM00437">
    <property type="entry name" value="TOP1Ac"/>
    <property type="match status" value="1"/>
</dbReference>
<dbReference type="InterPro" id="IPR025589">
    <property type="entry name" value="Toprim_C_rpt"/>
</dbReference>
<evidence type="ECO:0000256" key="12">
    <source>
        <dbReference type="ARBA" id="ARBA00032877"/>
    </source>
</evidence>
<reference evidence="15 16" key="1">
    <citation type="submission" date="2021-11" db="EMBL/GenBank/DDBJ databases">
        <authorList>
            <person name="Depoorter E."/>
        </authorList>
    </citation>
    <scope>NUCLEOTIDE SEQUENCE [LARGE SCALE GENOMIC DNA]</scope>
    <source>
        <strain evidence="15 16">LMG 24286</strain>
    </source>
</reference>
<dbReference type="InterPro" id="IPR013824">
    <property type="entry name" value="Topo_IA_cen_sub1"/>
</dbReference>
<dbReference type="InterPro" id="IPR013497">
    <property type="entry name" value="Topo_IA_cen"/>
</dbReference>
<dbReference type="Gene3D" id="2.70.20.10">
    <property type="entry name" value="Topoisomerase I, domain 3"/>
    <property type="match status" value="1"/>
</dbReference>
<evidence type="ECO:0000256" key="2">
    <source>
        <dbReference type="ARBA" id="ARBA00009446"/>
    </source>
</evidence>
<keyword evidence="5" id="KW-0460">Magnesium</keyword>
<dbReference type="Pfam" id="PF01751">
    <property type="entry name" value="Toprim"/>
    <property type="match status" value="1"/>
</dbReference>
<keyword evidence="16" id="KW-1185">Reference proteome</keyword>
<proteinExistence type="inferred from homology"/>
<dbReference type="InterPro" id="IPR013825">
    <property type="entry name" value="Topo_IA_cen_sub2"/>
</dbReference>
<dbReference type="InterPro" id="IPR023406">
    <property type="entry name" value="Topo_IA_AS"/>
</dbReference>
<comment type="caution">
    <text evidence="15">The sequence shown here is derived from an EMBL/GenBank/DDBJ whole genome shotgun (WGS) entry which is preliminary data.</text>
</comment>
<dbReference type="InterPro" id="IPR023405">
    <property type="entry name" value="Topo_IA_core_domain"/>
</dbReference>
<evidence type="ECO:0000256" key="1">
    <source>
        <dbReference type="ARBA" id="ARBA00000213"/>
    </source>
</evidence>
<dbReference type="InterPro" id="IPR034144">
    <property type="entry name" value="TOPRIM_TopoIII"/>
</dbReference>
<evidence type="ECO:0000256" key="5">
    <source>
        <dbReference type="ARBA" id="ARBA00022842"/>
    </source>
</evidence>
<dbReference type="SMART" id="SM00493">
    <property type="entry name" value="TOPRIM"/>
    <property type="match status" value="1"/>
</dbReference>
<dbReference type="NCBIfam" id="NF005829">
    <property type="entry name" value="PRK07726.1"/>
    <property type="match status" value="1"/>
</dbReference>
<dbReference type="InterPro" id="IPR000380">
    <property type="entry name" value="Topo_IA"/>
</dbReference>
<dbReference type="Gene3D" id="3.40.50.140">
    <property type="match status" value="1"/>
</dbReference>
<keyword evidence="7" id="KW-0238">DNA-binding</keyword>
<protein>
    <recommendedName>
        <fullName evidence="3">DNA topoisomerase</fullName>
        <ecNumber evidence="3">5.6.2.1</ecNumber>
    </recommendedName>
    <alternativeName>
        <fullName evidence="12">Omega-protein</fullName>
    </alternativeName>
    <alternativeName>
        <fullName evidence="11">Relaxing enzyme</fullName>
    </alternativeName>
    <alternativeName>
        <fullName evidence="9">Swivelase</fullName>
    </alternativeName>
    <alternativeName>
        <fullName evidence="10">Untwisting enzyme</fullName>
    </alternativeName>
</protein>
<keyword evidence="6" id="KW-0799">Topoisomerase</keyword>
<name>A0ABM8ZA58_9LACO</name>
<feature type="domain" description="Toprim" evidence="13">
    <location>
        <begin position="2"/>
        <end position="141"/>
    </location>
</feature>
<dbReference type="PRINTS" id="PR00417">
    <property type="entry name" value="PRTPISMRASEI"/>
</dbReference>
<keyword evidence="4" id="KW-0479">Metal-binding</keyword>
<sequence>MTTVILAEKPSQAKAYVDSFASATKHPGYYTVNDPILAPNTIVTYGFGHLVELVTPDKYDEKYKRWSLNNLPIFPETYKYTVPKDKQAQFKIVKGLLKQARTIIVATDADREGENIAWSIMKHAQVNFHNTNIQRLWINSLETDAIRAGFTTLKPGSDFYPKYLEAQTREISDWLVGMNASPLYTLLLRQYGIDGTFSIGRVQTPTLELVHERQEEIENFNPERYLQVEAKITTKTKQTFIAKLDPEQKFFGDDKLQTFLDSKQLSIGKQYGEVIDVTTTPKTIPSPRLFSLSSLQSQANRLFKASASATLAAVQNLYEAKLLTYPRTDSNFITQQEFKYLGEHLVQYKEFLQTNILTPNMQPQSRYVNDHKVQEHHAIIVTRITPTQKKFASLGRLEQQLYMLVLRTTVAMFAELYAFDETTITFKIAQAQFKSVGKIETNVGWRKLFGDDKKDKKGEVQLPKLPLGAYVDADVVKLEKFTEPPALLTEGTLITAMKTAGRRLDDAQEQAILKEAEGIGTEATRANIIDKLKNKKYLTVDKNNLTVSPSGKILCQAVASQPLLVSPEMTAKWEVALQQISQQTRTPENFLNQIKHFVEQIIANTPERLAKDTILQQQITVYKKENGTQQVKTIGQCPRCQAGTIIDKGKFYGCSNYSKDGGCSFTLPKRWSGKTLPLAALQALMQGKETQLITGFKSKTGKTFNAKLAINNEQMKFIFPNNLK</sequence>
<dbReference type="NCBIfam" id="TIGR01056">
    <property type="entry name" value="topB"/>
    <property type="match status" value="1"/>
</dbReference>
<dbReference type="PANTHER" id="PTHR11390:SF21">
    <property type="entry name" value="DNA TOPOISOMERASE 3-ALPHA"/>
    <property type="match status" value="1"/>
</dbReference>
<evidence type="ECO:0000259" key="14">
    <source>
        <dbReference type="PROSITE" id="PS52039"/>
    </source>
</evidence>
<dbReference type="PROSITE" id="PS50880">
    <property type="entry name" value="TOPRIM"/>
    <property type="match status" value="1"/>
</dbReference>
<dbReference type="RefSeq" id="WP_230098457.1">
    <property type="nucleotide sequence ID" value="NZ_CAKKNT010000007.1"/>
</dbReference>
<keyword evidence="8 15" id="KW-0413">Isomerase</keyword>
<dbReference type="Proteomes" id="UP000789719">
    <property type="component" value="Unassembled WGS sequence"/>
</dbReference>
<evidence type="ECO:0000259" key="13">
    <source>
        <dbReference type="PROSITE" id="PS50880"/>
    </source>
</evidence>
<evidence type="ECO:0000256" key="10">
    <source>
        <dbReference type="ARBA" id="ARBA00031985"/>
    </source>
</evidence>
<feature type="domain" description="Topo IA-type catalytic" evidence="14">
    <location>
        <begin position="159"/>
        <end position="602"/>
    </location>
</feature>
<dbReference type="EC" id="5.6.2.1" evidence="3"/>
<dbReference type="Pfam" id="PF13342">
    <property type="entry name" value="Toprim_Crpt"/>
    <property type="match status" value="1"/>
</dbReference>
<dbReference type="Gene3D" id="1.10.460.10">
    <property type="entry name" value="Topoisomerase I, domain 2"/>
    <property type="match status" value="1"/>
</dbReference>
<gene>
    <name evidence="15" type="primary">topB</name>
    <name evidence="15" type="ORF">WGH24286_00782</name>
</gene>
<dbReference type="CDD" id="cd00186">
    <property type="entry name" value="TOP1Ac"/>
    <property type="match status" value="1"/>
</dbReference>
<dbReference type="InterPro" id="IPR005738">
    <property type="entry name" value="TopoIII"/>
</dbReference>
<dbReference type="PANTHER" id="PTHR11390">
    <property type="entry name" value="PROKARYOTIC DNA TOPOISOMERASE"/>
    <property type="match status" value="1"/>
</dbReference>
<accession>A0ABM8ZA58</accession>
<evidence type="ECO:0000256" key="9">
    <source>
        <dbReference type="ARBA" id="ARBA00030003"/>
    </source>
</evidence>
<evidence type="ECO:0000256" key="3">
    <source>
        <dbReference type="ARBA" id="ARBA00012891"/>
    </source>
</evidence>
<dbReference type="InterPro" id="IPR006171">
    <property type="entry name" value="TOPRIM_dom"/>
</dbReference>
<dbReference type="PROSITE" id="PS52039">
    <property type="entry name" value="TOPO_IA_2"/>
    <property type="match status" value="1"/>
</dbReference>
<dbReference type="PROSITE" id="PS00396">
    <property type="entry name" value="TOPO_IA_1"/>
    <property type="match status" value="1"/>
</dbReference>
<dbReference type="SMART" id="SM00436">
    <property type="entry name" value="TOP1Bc"/>
    <property type="match status" value="1"/>
</dbReference>
<dbReference type="InterPro" id="IPR013826">
    <property type="entry name" value="Topo_IA_cen_sub3"/>
</dbReference>
<comment type="similarity">
    <text evidence="2">Belongs to the type IA topoisomerase family.</text>
</comment>
<evidence type="ECO:0000256" key="11">
    <source>
        <dbReference type="ARBA" id="ARBA00032235"/>
    </source>
</evidence>
<dbReference type="CDD" id="cd03362">
    <property type="entry name" value="TOPRIM_TopoIA_TopoIII"/>
    <property type="match status" value="1"/>
</dbReference>
<organism evidence="15 16">
    <name type="scientific">Periweissella ghanensis</name>
    <dbReference type="NCBI Taxonomy" id="467997"/>
    <lineage>
        <taxon>Bacteria</taxon>
        <taxon>Bacillati</taxon>
        <taxon>Bacillota</taxon>
        <taxon>Bacilli</taxon>
        <taxon>Lactobacillales</taxon>
        <taxon>Lactobacillaceae</taxon>
        <taxon>Periweissella</taxon>
    </lineage>
</organism>
<dbReference type="InterPro" id="IPR003602">
    <property type="entry name" value="Topo_IA_DNA-bd_dom"/>
</dbReference>
<dbReference type="GO" id="GO:0003917">
    <property type="term" value="F:DNA topoisomerase type I (single strand cut, ATP-independent) activity"/>
    <property type="evidence" value="ECO:0007669"/>
    <property type="project" value="UniProtKB-EC"/>
</dbReference>
<evidence type="ECO:0000256" key="8">
    <source>
        <dbReference type="ARBA" id="ARBA00023235"/>
    </source>
</evidence>
<comment type="catalytic activity">
    <reaction evidence="1">
        <text>ATP-independent breakage of single-stranded DNA, followed by passage and rejoining.</text>
        <dbReference type="EC" id="5.6.2.1"/>
    </reaction>
</comment>
<dbReference type="InterPro" id="IPR003601">
    <property type="entry name" value="Topo_IA_2"/>
</dbReference>
<dbReference type="Gene3D" id="1.10.290.10">
    <property type="entry name" value="Topoisomerase I, domain 4"/>
    <property type="match status" value="1"/>
</dbReference>
<evidence type="ECO:0000313" key="15">
    <source>
        <dbReference type="EMBL" id="CAH0418364.1"/>
    </source>
</evidence>
<evidence type="ECO:0000256" key="4">
    <source>
        <dbReference type="ARBA" id="ARBA00022723"/>
    </source>
</evidence>
<evidence type="ECO:0000256" key="7">
    <source>
        <dbReference type="ARBA" id="ARBA00023125"/>
    </source>
</evidence>
<dbReference type="Pfam" id="PF01131">
    <property type="entry name" value="Topoisom_bac"/>
    <property type="match status" value="1"/>
</dbReference>
<dbReference type="SUPFAM" id="SSF56712">
    <property type="entry name" value="Prokaryotic type I DNA topoisomerase"/>
    <property type="match status" value="1"/>
</dbReference>